<dbReference type="Gene3D" id="2.40.170.20">
    <property type="entry name" value="TonB-dependent receptor, beta-barrel domain"/>
    <property type="match status" value="1"/>
</dbReference>
<dbReference type="Pfam" id="PF07715">
    <property type="entry name" value="Plug"/>
    <property type="match status" value="1"/>
</dbReference>
<evidence type="ECO:0000256" key="10">
    <source>
        <dbReference type="PROSITE-ProRule" id="PRU01360"/>
    </source>
</evidence>
<feature type="signal peptide" evidence="12">
    <location>
        <begin position="1"/>
        <end position="16"/>
    </location>
</feature>
<gene>
    <name evidence="15" type="ORF">HQ43_02510</name>
</gene>
<evidence type="ECO:0000256" key="8">
    <source>
        <dbReference type="ARBA" id="ARBA00023170"/>
    </source>
</evidence>
<feature type="domain" description="TonB-dependent receptor plug" evidence="14">
    <location>
        <begin position="120"/>
        <end position="220"/>
    </location>
</feature>
<dbReference type="Pfam" id="PF13620">
    <property type="entry name" value="CarboxypepD_reg"/>
    <property type="match status" value="1"/>
</dbReference>
<comment type="caution">
    <text evidence="15">The sequence shown here is derived from an EMBL/GenBank/DDBJ whole genome shotgun (WGS) entry which is preliminary data.</text>
</comment>
<keyword evidence="7 10" id="KW-0472">Membrane</keyword>
<keyword evidence="3 10" id="KW-1134">Transmembrane beta strand</keyword>
<evidence type="ECO:0000256" key="4">
    <source>
        <dbReference type="ARBA" id="ARBA00022692"/>
    </source>
</evidence>
<evidence type="ECO:0000256" key="9">
    <source>
        <dbReference type="ARBA" id="ARBA00023237"/>
    </source>
</evidence>
<dbReference type="SUPFAM" id="SSF56935">
    <property type="entry name" value="Porins"/>
    <property type="match status" value="1"/>
</dbReference>
<evidence type="ECO:0008006" key="17">
    <source>
        <dbReference type="Google" id="ProtNLM"/>
    </source>
</evidence>
<dbReference type="PROSITE" id="PS52016">
    <property type="entry name" value="TONB_DEPENDENT_REC_3"/>
    <property type="match status" value="1"/>
</dbReference>
<proteinExistence type="inferred from homology"/>
<dbReference type="Proteomes" id="UP000030101">
    <property type="component" value="Unassembled WGS sequence"/>
</dbReference>
<organism evidence="15 16">
    <name type="scientific">Porphyromonas canoris</name>
    <dbReference type="NCBI Taxonomy" id="36875"/>
    <lineage>
        <taxon>Bacteria</taxon>
        <taxon>Pseudomonadati</taxon>
        <taxon>Bacteroidota</taxon>
        <taxon>Bacteroidia</taxon>
        <taxon>Bacteroidales</taxon>
        <taxon>Porphyromonadaceae</taxon>
        <taxon>Porphyromonas</taxon>
    </lineage>
</organism>
<accession>A0ABR4XMJ0</accession>
<comment type="subcellular location">
    <subcellularLocation>
        <location evidence="1 10">Cell outer membrane</location>
        <topology evidence="1 10">Multi-pass membrane protein</topology>
    </subcellularLocation>
</comment>
<dbReference type="InterPro" id="IPR036942">
    <property type="entry name" value="Beta-barrel_TonB_sf"/>
</dbReference>
<keyword evidence="6 11" id="KW-0798">TonB box</keyword>
<evidence type="ECO:0000256" key="6">
    <source>
        <dbReference type="ARBA" id="ARBA00023077"/>
    </source>
</evidence>
<evidence type="ECO:0000256" key="1">
    <source>
        <dbReference type="ARBA" id="ARBA00004571"/>
    </source>
</evidence>
<evidence type="ECO:0000256" key="11">
    <source>
        <dbReference type="RuleBase" id="RU003357"/>
    </source>
</evidence>
<keyword evidence="9 10" id="KW-0998">Cell outer membrane</keyword>
<evidence type="ECO:0000256" key="7">
    <source>
        <dbReference type="ARBA" id="ARBA00023136"/>
    </source>
</evidence>
<evidence type="ECO:0000259" key="14">
    <source>
        <dbReference type="Pfam" id="PF07715"/>
    </source>
</evidence>
<evidence type="ECO:0000313" key="15">
    <source>
        <dbReference type="EMBL" id="KGN93076.1"/>
    </source>
</evidence>
<keyword evidence="8" id="KW-0675">Receptor</keyword>
<dbReference type="Pfam" id="PF00593">
    <property type="entry name" value="TonB_dep_Rec_b-barrel"/>
    <property type="match status" value="1"/>
</dbReference>
<evidence type="ECO:0000256" key="2">
    <source>
        <dbReference type="ARBA" id="ARBA00022448"/>
    </source>
</evidence>
<dbReference type="EMBL" id="JQZV01000005">
    <property type="protein sequence ID" value="KGN93076.1"/>
    <property type="molecule type" value="Genomic_DNA"/>
</dbReference>
<name>A0ABR4XMJ0_9PORP</name>
<keyword evidence="2 10" id="KW-0813">Transport</keyword>
<feature type="domain" description="TonB-dependent receptor-like beta-barrel" evidence="13">
    <location>
        <begin position="333"/>
        <end position="764"/>
    </location>
</feature>
<comment type="similarity">
    <text evidence="10 11">Belongs to the TonB-dependent receptor family.</text>
</comment>
<dbReference type="Gene3D" id="2.170.130.10">
    <property type="entry name" value="TonB-dependent receptor, plug domain"/>
    <property type="match status" value="1"/>
</dbReference>
<dbReference type="InterPro" id="IPR039426">
    <property type="entry name" value="TonB-dep_rcpt-like"/>
</dbReference>
<keyword evidence="16" id="KW-1185">Reference proteome</keyword>
<protein>
    <recommendedName>
        <fullName evidence="17">TonB-dependent receptor</fullName>
    </recommendedName>
</protein>
<dbReference type="PANTHER" id="PTHR30069">
    <property type="entry name" value="TONB-DEPENDENT OUTER MEMBRANE RECEPTOR"/>
    <property type="match status" value="1"/>
</dbReference>
<dbReference type="InterPro" id="IPR000531">
    <property type="entry name" value="Beta-barrel_TonB"/>
</dbReference>
<evidence type="ECO:0000259" key="13">
    <source>
        <dbReference type="Pfam" id="PF00593"/>
    </source>
</evidence>
<dbReference type="InterPro" id="IPR037066">
    <property type="entry name" value="Plug_dom_sf"/>
</dbReference>
<reference evidence="15 16" key="1">
    <citation type="submission" date="2014-08" db="EMBL/GenBank/DDBJ databases">
        <title>Porphyromonas canoris strain:OH2762 Genome sequencing.</title>
        <authorList>
            <person name="Wallis C."/>
            <person name="Deusch O."/>
            <person name="O'Flynn C."/>
            <person name="Davis I."/>
            <person name="Jospin G."/>
            <person name="Darling A.E."/>
            <person name="Coil D.A."/>
            <person name="Alexiev A."/>
            <person name="Horsfall A."/>
            <person name="Kirkwood N."/>
            <person name="Harris S."/>
            <person name="Eisen J.A."/>
        </authorList>
    </citation>
    <scope>NUCLEOTIDE SEQUENCE [LARGE SCALE GENOMIC DNA]</scope>
    <source>
        <strain evidence="16">COT-108 OH2762</strain>
    </source>
</reference>
<dbReference type="SUPFAM" id="SSF49452">
    <property type="entry name" value="Starch-binding domain-like"/>
    <property type="match status" value="1"/>
</dbReference>
<dbReference type="Gene3D" id="2.60.40.1120">
    <property type="entry name" value="Carboxypeptidase-like, regulatory domain"/>
    <property type="match status" value="1"/>
</dbReference>
<evidence type="ECO:0000256" key="12">
    <source>
        <dbReference type="SAM" id="SignalP"/>
    </source>
</evidence>
<feature type="chain" id="PRO_5045871483" description="TonB-dependent receptor" evidence="12">
    <location>
        <begin position="17"/>
        <end position="791"/>
    </location>
</feature>
<evidence type="ECO:0000313" key="16">
    <source>
        <dbReference type="Proteomes" id="UP000030101"/>
    </source>
</evidence>
<dbReference type="InterPro" id="IPR012910">
    <property type="entry name" value="Plug_dom"/>
</dbReference>
<evidence type="ECO:0000256" key="5">
    <source>
        <dbReference type="ARBA" id="ARBA00022729"/>
    </source>
</evidence>
<keyword evidence="5 12" id="KW-0732">Signal</keyword>
<keyword evidence="4 10" id="KW-0812">Transmembrane</keyword>
<dbReference type="InterPro" id="IPR013784">
    <property type="entry name" value="Carb-bd-like_fold"/>
</dbReference>
<dbReference type="PANTHER" id="PTHR30069:SF29">
    <property type="entry name" value="HEMOGLOBIN AND HEMOGLOBIN-HAPTOGLOBIN-BINDING PROTEIN 1-RELATED"/>
    <property type="match status" value="1"/>
</dbReference>
<sequence>MLPVLVAIFFALPLLAQGKSIALHGVVYLDGNPTKGIDVRLEPVGKQVKTNKSGRYIFSPVVPGTYTVVAQLPGGDREKAVVTVGQTNKLQHFYFNTKTGVLGEVAVTAVRKTDRLRLDPIKTEVIDVSQFHEKATNIQNLLNASPGVRLRNTGDVGARNEITINGFSGRSIKLMRDGIPIDYLGSSFGLTKIPVNAVERIEVYKGVLPTEIGIDALGGAINLVSKTPQSSEVELSYNIGSFGSNIATLNAMRRMGRHISVGVYAFGNLAKNDYPVKNLPITDEATGRNMLIEARLFHNGFKQYHAEGFVNVEQLSWADLIQFRLTSFGLHHDIQNDFTTRNQPYGQAFRREHAKLIPSLTYRKSLFEGKLNATLFGVYSHINNNMVDTLRNTYYDWRGVPHKGVASSGEMSGGQKSIPGKVGLESNSYNTILRSLLNLALTSEQNLTLNVMYNHVRFIRDDYEAPSYLGKYRYDRLIAGLGHSGAWWNGRLNTILQAKLITAQTHDDTYNEPAVFNKGVSLSLSGKYDVTPRFLLRSSFEKTYRMPDRAEIFGDNTFIVPNLKLAPEQSKNFNIGLKWHKPGQYNLELNSYFRHTENLIKMKEINQYQGQFLNLQSVKGFGLEMDGYIRLFNAVKVHGNLTYNEFRYNGSMNNMQNDNHYKDARISNTPFFYANLGIEYAFKSLFGKRNNTLKTYWQYSYVHQYYLDFIERRFEPDGFLGLFGESKINTNRIIPNQHVHTIGASYDTEIRKHRIKLGLEIRNLFDREVYNHFKMQNAGRSIWAKMVYLIR</sequence>
<evidence type="ECO:0000256" key="3">
    <source>
        <dbReference type="ARBA" id="ARBA00022452"/>
    </source>
</evidence>